<proteinExistence type="predicted"/>
<dbReference type="OrthoDB" id="10265467at2759"/>
<dbReference type="EMBL" id="JAGGNH010000007">
    <property type="protein sequence ID" value="KAJ0968192.1"/>
    <property type="molecule type" value="Genomic_DNA"/>
</dbReference>
<accession>A0A9D5H9I9</accession>
<evidence type="ECO:0000313" key="2">
    <source>
        <dbReference type="Proteomes" id="UP001085076"/>
    </source>
</evidence>
<keyword evidence="2" id="KW-1185">Reference proteome</keyword>
<protein>
    <submittedName>
        <fullName evidence="1">Uncharacterized protein</fullName>
    </submittedName>
</protein>
<dbReference type="AlphaFoldDB" id="A0A9D5H9I9"/>
<reference evidence="1" key="2">
    <citation type="journal article" date="2022" name="Hortic Res">
        <title>The genome of Dioscorea zingiberensis sheds light on the biosynthesis, origin and evolution of the medicinally important diosgenin saponins.</title>
        <authorList>
            <person name="Li Y."/>
            <person name="Tan C."/>
            <person name="Li Z."/>
            <person name="Guo J."/>
            <person name="Li S."/>
            <person name="Chen X."/>
            <person name="Wang C."/>
            <person name="Dai X."/>
            <person name="Yang H."/>
            <person name="Song W."/>
            <person name="Hou L."/>
            <person name="Xu J."/>
            <person name="Tong Z."/>
            <person name="Xu A."/>
            <person name="Yuan X."/>
            <person name="Wang W."/>
            <person name="Yang Q."/>
            <person name="Chen L."/>
            <person name="Sun Z."/>
            <person name="Wang K."/>
            <person name="Pan B."/>
            <person name="Chen J."/>
            <person name="Bao Y."/>
            <person name="Liu F."/>
            <person name="Qi X."/>
            <person name="Gang D.R."/>
            <person name="Wen J."/>
            <person name="Li J."/>
        </authorList>
    </citation>
    <scope>NUCLEOTIDE SEQUENCE</scope>
    <source>
        <strain evidence="1">Dzin_1.0</strain>
    </source>
</reference>
<evidence type="ECO:0000313" key="1">
    <source>
        <dbReference type="EMBL" id="KAJ0968192.1"/>
    </source>
</evidence>
<dbReference type="Proteomes" id="UP001085076">
    <property type="component" value="Miscellaneous, Linkage group lg07"/>
</dbReference>
<name>A0A9D5H9I9_9LILI</name>
<sequence length="88" mass="9005">MLDGAPQAALIAGAHPLHLPSLRDSLSSLPGNLLSGLIPRKISCYQDNILGPSSILRSALACSPFLPLVLWGPPASGKISIAHAIASS</sequence>
<reference evidence="1" key="1">
    <citation type="submission" date="2021-03" db="EMBL/GenBank/DDBJ databases">
        <authorList>
            <person name="Li Z."/>
            <person name="Yang C."/>
        </authorList>
    </citation>
    <scope>NUCLEOTIDE SEQUENCE</scope>
    <source>
        <strain evidence="1">Dzin_1.0</strain>
        <tissue evidence="1">Leaf</tissue>
    </source>
</reference>
<gene>
    <name evidence="1" type="ORF">J5N97_025109</name>
</gene>
<organism evidence="1 2">
    <name type="scientific">Dioscorea zingiberensis</name>
    <dbReference type="NCBI Taxonomy" id="325984"/>
    <lineage>
        <taxon>Eukaryota</taxon>
        <taxon>Viridiplantae</taxon>
        <taxon>Streptophyta</taxon>
        <taxon>Embryophyta</taxon>
        <taxon>Tracheophyta</taxon>
        <taxon>Spermatophyta</taxon>
        <taxon>Magnoliopsida</taxon>
        <taxon>Liliopsida</taxon>
        <taxon>Dioscoreales</taxon>
        <taxon>Dioscoreaceae</taxon>
        <taxon>Dioscorea</taxon>
    </lineage>
</organism>
<comment type="caution">
    <text evidence="1">The sequence shown here is derived from an EMBL/GenBank/DDBJ whole genome shotgun (WGS) entry which is preliminary data.</text>
</comment>